<protein>
    <recommendedName>
        <fullName evidence="2">DUF1746 domain-containing protein</fullName>
    </recommendedName>
</protein>
<dbReference type="InterPro" id="IPR038967">
    <property type="entry name" value="Dsc4-like"/>
</dbReference>
<keyword evidence="1" id="KW-1133">Transmembrane helix</keyword>
<keyword evidence="1" id="KW-0812">Transmembrane</keyword>
<dbReference type="EMBL" id="KV453850">
    <property type="protein sequence ID" value="ODV86367.1"/>
    <property type="molecule type" value="Genomic_DNA"/>
</dbReference>
<keyword evidence="1" id="KW-0472">Membrane</keyword>
<dbReference type="PANTHER" id="PTHR39405">
    <property type="entry name" value="DSC E3 UBIQUITIN LIGASE COMPLEX SUBUNIT 4"/>
    <property type="match status" value="1"/>
</dbReference>
<feature type="transmembrane region" description="Helical" evidence="1">
    <location>
        <begin position="43"/>
        <end position="61"/>
    </location>
</feature>
<evidence type="ECO:0000313" key="3">
    <source>
        <dbReference type="EMBL" id="ODV86367.1"/>
    </source>
</evidence>
<dbReference type="Proteomes" id="UP000094801">
    <property type="component" value="Unassembled WGS sequence"/>
</dbReference>
<feature type="transmembrane region" description="Helical" evidence="1">
    <location>
        <begin position="202"/>
        <end position="222"/>
    </location>
</feature>
<sequence>MDSNTVPGWFIPITNNTYNNIQIPNSTSTTNLIKIKNNLKNEFLRNIGLLIIFEIIIIYLIDQSFINFIIKILLQLLLSNLSEEILKNWIEFNIITVNSTTSDNNDIVDNELIINSQINYFKKLILAEIIIVNLASFIDHFFFLKSVDFNNNEFKKFNWESIMNYLNENTKLSLNLYDNSMNWQYSSIFINMIGELKKTNNFIILSIDLLLFLFQLITYLLIFRDTNNNNVNDLNNSRLNSLNVDENTQLLSNRIYQDGYQGDLIIFKIDLFPKLKFNQFRSKFKFN</sequence>
<dbReference type="InterPro" id="IPR013715">
    <property type="entry name" value="DUF1746"/>
</dbReference>
<reference evidence="4" key="1">
    <citation type="submission" date="2016-04" db="EMBL/GenBank/DDBJ databases">
        <title>Comparative genomics of biotechnologically important yeasts.</title>
        <authorList>
            <consortium name="DOE Joint Genome Institute"/>
            <person name="Riley R."/>
            <person name="Haridas S."/>
            <person name="Wolfe K.H."/>
            <person name="Lopes M.R."/>
            <person name="Hittinger C.T."/>
            <person name="Goker M."/>
            <person name="Salamov A."/>
            <person name="Wisecaver J."/>
            <person name="Long T.M."/>
            <person name="Aerts A.L."/>
            <person name="Barry K."/>
            <person name="Choi C."/>
            <person name="Clum A."/>
            <person name="Coughlan A.Y."/>
            <person name="Deshpande S."/>
            <person name="Douglass A.P."/>
            <person name="Hanson S.J."/>
            <person name="Klenk H.-P."/>
            <person name="Labutti K."/>
            <person name="Lapidus A."/>
            <person name="Lindquist E."/>
            <person name="Lipzen A."/>
            <person name="Meier-Kolthoff J.P."/>
            <person name="Ohm R.A."/>
            <person name="Otillar R.P."/>
            <person name="Pangilinan J."/>
            <person name="Peng Y."/>
            <person name="Rokas A."/>
            <person name="Rosa C.A."/>
            <person name="Scheuner C."/>
            <person name="Sibirny A.A."/>
            <person name="Slot J.C."/>
            <person name="Stielow J.B."/>
            <person name="Sun H."/>
            <person name="Kurtzman C.P."/>
            <person name="Blackwell M."/>
            <person name="Grigoriev I.V."/>
            <person name="Jeffries T.W."/>
        </authorList>
    </citation>
    <scope>NUCLEOTIDE SEQUENCE [LARGE SCALE GENOMIC DNA]</scope>
    <source>
        <strain evidence="4">NRRL YB-2248</strain>
    </source>
</reference>
<feature type="domain" description="DUF1746" evidence="2">
    <location>
        <begin position="47"/>
        <end position="145"/>
    </location>
</feature>
<keyword evidence="4" id="KW-1185">Reference proteome</keyword>
<dbReference type="OrthoDB" id="3990141at2759"/>
<accession>A0A1E4T3N3</accession>
<evidence type="ECO:0000313" key="4">
    <source>
        <dbReference type="Proteomes" id="UP000094801"/>
    </source>
</evidence>
<dbReference type="Pfam" id="PF08508">
    <property type="entry name" value="DUF1746"/>
    <property type="match status" value="1"/>
</dbReference>
<evidence type="ECO:0000256" key="1">
    <source>
        <dbReference type="SAM" id="Phobius"/>
    </source>
</evidence>
<gene>
    <name evidence="3" type="ORF">CANARDRAFT_6847</name>
</gene>
<evidence type="ECO:0000259" key="2">
    <source>
        <dbReference type="Pfam" id="PF08508"/>
    </source>
</evidence>
<organism evidence="3 4">
    <name type="scientific">[Candida] arabinofermentans NRRL YB-2248</name>
    <dbReference type="NCBI Taxonomy" id="983967"/>
    <lineage>
        <taxon>Eukaryota</taxon>
        <taxon>Fungi</taxon>
        <taxon>Dikarya</taxon>
        <taxon>Ascomycota</taxon>
        <taxon>Saccharomycotina</taxon>
        <taxon>Pichiomycetes</taxon>
        <taxon>Pichiales</taxon>
        <taxon>Pichiaceae</taxon>
        <taxon>Ogataea</taxon>
        <taxon>Ogataea/Candida clade</taxon>
    </lineage>
</organism>
<dbReference type="PANTHER" id="PTHR39405:SF1">
    <property type="entry name" value="DSC E3 UBIQUITIN LIGASE COMPLEX SUBUNIT 4"/>
    <property type="match status" value="1"/>
</dbReference>
<name>A0A1E4T3N3_9ASCO</name>
<dbReference type="GO" id="GO:0005783">
    <property type="term" value="C:endoplasmic reticulum"/>
    <property type="evidence" value="ECO:0007669"/>
    <property type="project" value="TreeGrafter"/>
</dbReference>
<dbReference type="GO" id="GO:0032933">
    <property type="term" value="P:SREBP signaling pathway"/>
    <property type="evidence" value="ECO:0007669"/>
    <property type="project" value="InterPro"/>
</dbReference>
<proteinExistence type="predicted"/>
<dbReference type="AlphaFoldDB" id="A0A1E4T3N3"/>
<feature type="transmembrane region" description="Helical" evidence="1">
    <location>
        <begin position="124"/>
        <end position="144"/>
    </location>
</feature>
<dbReference type="GO" id="GO:0044695">
    <property type="term" value="C:Dsc E3 ubiquitin ligase complex"/>
    <property type="evidence" value="ECO:0007669"/>
    <property type="project" value="InterPro"/>
</dbReference>